<evidence type="ECO:0000259" key="1">
    <source>
        <dbReference type="Pfam" id="PF01370"/>
    </source>
</evidence>
<sequence length="320" mass="34740">MPKICTTNFRPEAVLLTGVSGFIGSVVNKYLDYRCLVASRELDEKSSNSRQILMSDLFDSKKTSIIFAQIEQVIHLAGLAHNHLFTDADYQSVNVDGTLHLANEAAKAGVKRFVFVSSIRVNGTSTTNTPFSILSDLQPHNAYAQSKYDAEIGLKKIAKETGMELVIVRPTLVYGPNAPGNFGTLTRLVNKVPLLPFGLTQNKRDFISVQNLADLLVTCAKHPNAGGHTFLASESETVSIKGFTNAIAKGLGTNLIQLPVPVSLMRLGAKLLGKSLMVEQLVGNLEVDSSNLKDVLGWTPPYTMEQTMASLSETLSESKQ</sequence>
<keyword evidence="3" id="KW-1185">Reference proteome</keyword>
<dbReference type="InterPro" id="IPR001509">
    <property type="entry name" value="Epimerase_deHydtase"/>
</dbReference>
<name>B6EHD8_ALISL</name>
<dbReference type="PANTHER" id="PTHR43245:SF58">
    <property type="entry name" value="BLL5923 PROTEIN"/>
    <property type="match status" value="1"/>
</dbReference>
<evidence type="ECO:0000313" key="2">
    <source>
        <dbReference type="EMBL" id="CAQ80715.1"/>
    </source>
</evidence>
<protein>
    <submittedName>
        <fullName evidence="2">O-antigen biosynthetic gene WbjF</fullName>
    </submittedName>
</protein>
<dbReference type="SUPFAM" id="SSF51735">
    <property type="entry name" value="NAD(P)-binding Rossmann-fold domains"/>
    <property type="match status" value="1"/>
</dbReference>
<organism evidence="2 3">
    <name type="scientific">Aliivibrio salmonicida (strain LFI1238)</name>
    <name type="common">Vibrio salmonicida (strain LFI1238)</name>
    <dbReference type="NCBI Taxonomy" id="316275"/>
    <lineage>
        <taxon>Bacteria</taxon>
        <taxon>Pseudomonadati</taxon>
        <taxon>Pseudomonadota</taxon>
        <taxon>Gammaproteobacteria</taxon>
        <taxon>Vibrionales</taxon>
        <taxon>Vibrionaceae</taxon>
        <taxon>Aliivibrio</taxon>
    </lineage>
</organism>
<dbReference type="RefSeq" id="WP_012551425.1">
    <property type="nucleotide sequence ID" value="NC_011312.1"/>
</dbReference>
<dbReference type="PANTHER" id="PTHR43245">
    <property type="entry name" value="BIFUNCTIONAL POLYMYXIN RESISTANCE PROTEIN ARNA"/>
    <property type="match status" value="1"/>
</dbReference>
<dbReference type="EMBL" id="FM178379">
    <property type="protein sequence ID" value="CAQ80715.1"/>
    <property type="molecule type" value="Genomic_DNA"/>
</dbReference>
<dbReference type="InterPro" id="IPR050177">
    <property type="entry name" value="Lipid_A_modif_metabolic_enz"/>
</dbReference>
<dbReference type="HOGENOM" id="CLU_007383_6_1_6"/>
<proteinExistence type="predicted"/>
<dbReference type="eggNOG" id="COG0451">
    <property type="taxonomic scope" value="Bacteria"/>
</dbReference>
<reference evidence="2 3" key="1">
    <citation type="journal article" date="2008" name="BMC Genomics">
        <title>The genome sequence of the fish pathogen Aliivibrio salmonicida strain LFI1238 shows extensive evidence of gene decay.</title>
        <authorList>
            <person name="Hjerde E."/>
            <person name="Lorentzen M.S."/>
            <person name="Holden M.T."/>
            <person name="Seeger K."/>
            <person name="Paulsen S."/>
            <person name="Bason N."/>
            <person name="Churcher C."/>
            <person name="Harris D."/>
            <person name="Norbertczak H."/>
            <person name="Quail M.A."/>
            <person name="Sanders S."/>
            <person name="Thurston S."/>
            <person name="Parkhill J."/>
            <person name="Willassen N.P."/>
            <person name="Thomson N.R."/>
        </authorList>
    </citation>
    <scope>NUCLEOTIDE SEQUENCE [LARGE SCALE GENOMIC DNA]</scope>
    <source>
        <strain evidence="2 3">LFI1238</strain>
    </source>
</reference>
<dbReference type="Proteomes" id="UP000001730">
    <property type="component" value="Chromosome 1"/>
</dbReference>
<evidence type="ECO:0000313" key="3">
    <source>
        <dbReference type="Proteomes" id="UP000001730"/>
    </source>
</evidence>
<dbReference type="KEGG" id="vsa:VSAL_I3031"/>
<dbReference type="AlphaFoldDB" id="B6EHD8"/>
<dbReference type="InterPro" id="IPR036291">
    <property type="entry name" value="NAD(P)-bd_dom_sf"/>
</dbReference>
<feature type="domain" description="NAD-dependent epimerase/dehydratase" evidence="1">
    <location>
        <begin position="14"/>
        <end position="228"/>
    </location>
</feature>
<dbReference type="Gene3D" id="3.40.50.720">
    <property type="entry name" value="NAD(P)-binding Rossmann-like Domain"/>
    <property type="match status" value="1"/>
</dbReference>
<dbReference type="Pfam" id="PF01370">
    <property type="entry name" value="Epimerase"/>
    <property type="match status" value="1"/>
</dbReference>
<gene>
    <name evidence="2" type="ordered locus">VSAL_I3031</name>
</gene>
<accession>B6EHD8</accession>